<evidence type="ECO:0000313" key="1">
    <source>
        <dbReference type="EMBL" id="KZS63504.1"/>
    </source>
</evidence>
<name>A0A162D738_9MYCO</name>
<sequence length="76" mass="8918">MMADYATLLRDHVTLTCHSVDRIFLQAPFTPEDLRAGYVYELAVRQFEISDTRVFDRPAAGRSFFEQLIRDHLDIR</sequence>
<protein>
    <submittedName>
        <fullName evidence="1">Uncharacterized protein</fullName>
    </submittedName>
</protein>
<organism evidence="1 2">
    <name type="scientific">Mycobacterium ostraviense</name>
    <dbReference type="NCBI Taxonomy" id="2738409"/>
    <lineage>
        <taxon>Bacteria</taxon>
        <taxon>Bacillati</taxon>
        <taxon>Actinomycetota</taxon>
        <taxon>Actinomycetes</taxon>
        <taxon>Mycobacteriales</taxon>
        <taxon>Mycobacteriaceae</taxon>
        <taxon>Mycobacterium</taxon>
    </lineage>
</organism>
<dbReference type="EMBL" id="LWCI01000098">
    <property type="protein sequence ID" value="KZS63504.1"/>
    <property type="molecule type" value="Genomic_DNA"/>
</dbReference>
<reference evidence="2" key="1">
    <citation type="submission" date="2016-04" db="EMBL/GenBank/DDBJ databases">
        <authorList>
            <person name="Strapagiel D."/>
            <person name="Borowka P."/>
            <person name="Marciniak B."/>
            <person name="Bakula Z."/>
            <person name="Van Ingen J."/>
            <person name="Safianowska A."/>
            <person name="Dziadek J."/>
            <person name="Jagielski T."/>
        </authorList>
    </citation>
    <scope>NUCLEOTIDE SEQUENCE [LARGE SCALE GENOMIC DNA]</scope>
    <source>
        <strain evidence="2">1010001458</strain>
    </source>
</reference>
<accession>A0A162D738</accession>
<dbReference type="AlphaFoldDB" id="A0A162D738"/>
<dbReference type="Proteomes" id="UP000077342">
    <property type="component" value="Unassembled WGS sequence"/>
</dbReference>
<evidence type="ECO:0000313" key="2">
    <source>
        <dbReference type="Proteomes" id="UP000077342"/>
    </source>
</evidence>
<comment type="caution">
    <text evidence="1">The sequence shown here is derived from an EMBL/GenBank/DDBJ whole genome shotgun (WGS) entry which is preliminary data.</text>
</comment>
<proteinExistence type="predicted"/>
<keyword evidence="2" id="KW-1185">Reference proteome</keyword>
<gene>
    <name evidence="1" type="ORF">A4G28_09950</name>
</gene>